<proteinExistence type="inferred from homology"/>
<dbReference type="EC" id="2.7.1.59" evidence="2"/>
<dbReference type="EMBL" id="QMKO01001701">
    <property type="protein sequence ID" value="RTG87266.1"/>
    <property type="molecule type" value="Genomic_DNA"/>
</dbReference>
<feature type="non-terminal residue" evidence="6">
    <location>
        <position position="1"/>
    </location>
</feature>
<name>A0A430QHW9_SCHBO</name>
<comment type="similarity">
    <text evidence="1">Belongs to the eukaryotic-type N-acetylglucosamine kinase family.</text>
</comment>
<evidence type="ECO:0000256" key="1">
    <source>
        <dbReference type="ARBA" id="ARBA00006198"/>
    </source>
</evidence>
<evidence type="ECO:0000256" key="3">
    <source>
        <dbReference type="ARBA" id="ARBA00014974"/>
    </source>
</evidence>
<dbReference type="InterPro" id="IPR039758">
    <property type="entry name" value="NAGK-like"/>
</dbReference>
<dbReference type="AlphaFoldDB" id="A0A430QHW9"/>
<feature type="domain" description="ATPase BadF/BadG/BcrA/BcrD type" evidence="5">
    <location>
        <begin position="1"/>
        <end position="214"/>
    </location>
</feature>
<evidence type="ECO:0000313" key="7">
    <source>
        <dbReference type="Proteomes" id="UP000290809"/>
    </source>
</evidence>
<dbReference type="Gene3D" id="3.30.420.40">
    <property type="match status" value="2"/>
</dbReference>
<evidence type="ECO:0000259" key="5">
    <source>
        <dbReference type="Pfam" id="PF01869"/>
    </source>
</evidence>
<organism evidence="6 7">
    <name type="scientific">Schistosoma bovis</name>
    <name type="common">Blood fluke</name>
    <dbReference type="NCBI Taxonomy" id="6184"/>
    <lineage>
        <taxon>Eukaryota</taxon>
        <taxon>Metazoa</taxon>
        <taxon>Spiralia</taxon>
        <taxon>Lophotrochozoa</taxon>
        <taxon>Platyhelminthes</taxon>
        <taxon>Trematoda</taxon>
        <taxon>Digenea</taxon>
        <taxon>Strigeidida</taxon>
        <taxon>Schistosomatoidea</taxon>
        <taxon>Schistosomatidae</taxon>
        <taxon>Schistosoma</taxon>
    </lineage>
</organism>
<dbReference type="GO" id="GO:0045127">
    <property type="term" value="F:N-acetylglucosamine kinase activity"/>
    <property type="evidence" value="ECO:0007669"/>
    <property type="project" value="UniProtKB-EC"/>
</dbReference>
<evidence type="ECO:0000256" key="2">
    <source>
        <dbReference type="ARBA" id="ARBA00012122"/>
    </source>
</evidence>
<dbReference type="PANTHER" id="PTHR12862:SF0">
    <property type="entry name" value="N-ACETYL-D-GLUCOSAMINE KINASE"/>
    <property type="match status" value="1"/>
</dbReference>
<dbReference type="InterPro" id="IPR002731">
    <property type="entry name" value="ATPase_BadF"/>
</dbReference>
<evidence type="ECO:0000256" key="4">
    <source>
        <dbReference type="ARBA" id="ARBA00031123"/>
    </source>
</evidence>
<keyword evidence="6" id="KW-0808">Transferase</keyword>
<keyword evidence="7" id="KW-1185">Reference proteome</keyword>
<dbReference type="Pfam" id="PF01869">
    <property type="entry name" value="BcrAD_BadFG"/>
    <property type="match status" value="1"/>
</dbReference>
<sequence>GATISRIVLLDSSGNQLGYVEGPPTNPWLLGLEEAAERILNLVKDVLINSNRQSTETLAHLGLSLSGADTEANQNELVDAIKKHCPNIAQEIHICNDSIGTYLTVCDKVLISGTGSICCYVRENLTFQRIGGYGHLLGESGSGYWIAQRMIKKLISSDDKIIDTTYNLDNVRRVIYAYFNVENNLELLQHFYTNFSKNKIAGLCEHFSQNKCNMYLESIMSSPRLFYVVISSRRDIIYRSKQLHLLFISCLPNVSSFLPVARNGDQLAKDVFHDAGVQLAQHVRAALYYYVMRDIIYRSKQLHLLFISCLPNVSSFLPVARNGDQLAKDVFHDAGVQLAQHVRAALYYYVMDSMSSNQNLTVVCCGSVFKSWDLIRDGFKDFLKPSEDSKWTGTLELVQLKHSAAYGAARLSVHFNSKVTIPIDSGVQFDKILFGVNF</sequence>
<dbReference type="InterPro" id="IPR043129">
    <property type="entry name" value="ATPase_NBD"/>
</dbReference>
<reference evidence="6 7" key="1">
    <citation type="journal article" date="2019" name="PLoS Pathog.">
        <title>Genome sequence of the bovine parasite Schistosoma bovis Tanzania.</title>
        <authorList>
            <person name="Oey H."/>
            <person name="Zakrzewski M."/>
            <person name="Gobert G."/>
            <person name="Gravermann K."/>
            <person name="Stoye J."/>
            <person name="Jones M."/>
            <person name="Mcmanus D."/>
            <person name="Krause L."/>
        </authorList>
    </citation>
    <scope>NUCLEOTIDE SEQUENCE [LARGE SCALE GENOMIC DNA]</scope>
    <source>
        <strain evidence="6 7">TAN1997</strain>
    </source>
</reference>
<dbReference type="STRING" id="6184.A0A430QHW9"/>
<dbReference type="Proteomes" id="UP000290809">
    <property type="component" value="Unassembled WGS sequence"/>
</dbReference>
<comment type="caution">
    <text evidence="6">The sequence shown here is derived from an EMBL/GenBank/DDBJ whole genome shotgun (WGS) entry which is preliminary data.</text>
</comment>
<dbReference type="SUPFAM" id="SSF53067">
    <property type="entry name" value="Actin-like ATPase domain"/>
    <property type="match status" value="3"/>
</dbReference>
<gene>
    <name evidence="6" type="ORF">DC041_0011774</name>
</gene>
<keyword evidence="6" id="KW-0418">Kinase</keyword>
<dbReference type="PANTHER" id="PTHR12862">
    <property type="entry name" value="BADF TYPE ATPASE DOMAIN-CONTAINING PROTEIN"/>
    <property type="match status" value="1"/>
</dbReference>
<accession>A0A430QHW9</accession>
<evidence type="ECO:0000313" key="6">
    <source>
        <dbReference type="EMBL" id="RTG87266.1"/>
    </source>
</evidence>
<protein>
    <recommendedName>
        <fullName evidence="3">N-acetyl-D-glucosamine kinase</fullName>
        <ecNumber evidence="2">2.7.1.59</ecNumber>
    </recommendedName>
    <alternativeName>
        <fullName evidence="4">GlcNAc kinase</fullName>
    </alternativeName>
</protein>